<gene>
    <name evidence="2" type="ORF">PLEPLA_LOCUS33309</name>
</gene>
<feature type="transmembrane region" description="Helical" evidence="1">
    <location>
        <begin position="137"/>
        <end position="163"/>
    </location>
</feature>
<name>A0A9N7V9Z0_PLEPL</name>
<organism evidence="2 3">
    <name type="scientific">Pleuronectes platessa</name>
    <name type="common">European plaice</name>
    <dbReference type="NCBI Taxonomy" id="8262"/>
    <lineage>
        <taxon>Eukaryota</taxon>
        <taxon>Metazoa</taxon>
        <taxon>Chordata</taxon>
        <taxon>Craniata</taxon>
        <taxon>Vertebrata</taxon>
        <taxon>Euteleostomi</taxon>
        <taxon>Actinopterygii</taxon>
        <taxon>Neopterygii</taxon>
        <taxon>Teleostei</taxon>
        <taxon>Neoteleostei</taxon>
        <taxon>Acanthomorphata</taxon>
        <taxon>Carangaria</taxon>
        <taxon>Pleuronectiformes</taxon>
        <taxon>Pleuronectoidei</taxon>
        <taxon>Pleuronectidae</taxon>
        <taxon>Pleuronectes</taxon>
    </lineage>
</organism>
<protein>
    <submittedName>
        <fullName evidence="2">Uncharacterized protein</fullName>
    </submittedName>
</protein>
<accession>A0A9N7V9Z0</accession>
<dbReference type="EMBL" id="CADEAL010003713">
    <property type="protein sequence ID" value="CAB1445578.1"/>
    <property type="molecule type" value="Genomic_DNA"/>
</dbReference>
<evidence type="ECO:0000313" key="2">
    <source>
        <dbReference type="EMBL" id="CAB1445578.1"/>
    </source>
</evidence>
<keyword evidence="1" id="KW-0472">Membrane</keyword>
<evidence type="ECO:0000256" key="1">
    <source>
        <dbReference type="SAM" id="Phobius"/>
    </source>
</evidence>
<keyword evidence="1" id="KW-1133">Transmembrane helix</keyword>
<reference evidence="2" key="1">
    <citation type="submission" date="2020-03" db="EMBL/GenBank/DDBJ databases">
        <authorList>
            <person name="Weist P."/>
        </authorList>
    </citation>
    <scope>NUCLEOTIDE SEQUENCE</scope>
</reference>
<proteinExistence type="predicted"/>
<keyword evidence="3" id="KW-1185">Reference proteome</keyword>
<dbReference type="Proteomes" id="UP001153269">
    <property type="component" value="Unassembled WGS sequence"/>
</dbReference>
<sequence length="172" mass="17925">MCRFEIADYKRAVAATGSAPKPLSPVASVVYAVLGSDASITGLQGAADPAVELLKEIEGRNEDESPAAASHHTALPLLPLLALPLPALPLPAAPPLTALPLPAAPPLTALPLPPLSLPTLPLVIPKCQSTRFHTAKFIVMLSSAIIIIIGVIVLFIVIIVWLWNVPPLAEVV</sequence>
<dbReference type="AlphaFoldDB" id="A0A9N7V9Z0"/>
<comment type="caution">
    <text evidence="2">The sequence shown here is derived from an EMBL/GenBank/DDBJ whole genome shotgun (WGS) entry which is preliminary data.</text>
</comment>
<evidence type="ECO:0000313" key="3">
    <source>
        <dbReference type="Proteomes" id="UP001153269"/>
    </source>
</evidence>
<keyword evidence="1" id="KW-0812">Transmembrane</keyword>